<reference evidence="2 3" key="1">
    <citation type="submission" date="2024-01" db="EMBL/GenBank/DDBJ databases">
        <title>Genome assemblies of Stephania.</title>
        <authorList>
            <person name="Yang L."/>
        </authorList>
    </citation>
    <scope>NUCLEOTIDE SEQUENCE [LARGE SCALE GENOMIC DNA]</scope>
    <source>
        <strain evidence="2">JXDWG</strain>
        <tissue evidence="2">Leaf</tissue>
    </source>
</reference>
<dbReference type="Pfam" id="PF14111">
    <property type="entry name" value="DUF4283"/>
    <property type="match status" value="1"/>
</dbReference>
<dbReference type="PANTHER" id="PTHR31286">
    <property type="entry name" value="GLYCINE-RICH CELL WALL STRUCTURAL PROTEIN 1.8-LIKE"/>
    <property type="match status" value="1"/>
</dbReference>
<name>A0AAP0IMV0_9MAGN</name>
<keyword evidence="3" id="KW-1185">Reference proteome</keyword>
<dbReference type="InterPro" id="IPR040256">
    <property type="entry name" value="At4g02000-like"/>
</dbReference>
<proteinExistence type="predicted"/>
<accession>A0AAP0IMV0</accession>
<dbReference type="Proteomes" id="UP001419268">
    <property type="component" value="Unassembled WGS sequence"/>
</dbReference>
<dbReference type="EMBL" id="JBBNAG010000007">
    <property type="protein sequence ID" value="KAK9118438.1"/>
    <property type="molecule type" value="Genomic_DNA"/>
</dbReference>
<dbReference type="AlphaFoldDB" id="A0AAP0IMV0"/>
<evidence type="ECO:0000259" key="1">
    <source>
        <dbReference type="Pfam" id="PF14111"/>
    </source>
</evidence>
<evidence type="ECO:0000313" key="2">
    <source>
        <dbReference type="EMBL" id="KAK9118438.1"/>
    </source>
</evidence>
<organism evidence="2 3">
    <name type="scientific">Stephania cephalantha</name>
    <dbReference type="NCBI Taxonomy" id="152367"/>
    <lineage>
        <taxon>Eukaryota</taxon>
        <taxon>Viridiplantae</taxon>
        <taxon>Streptophyta</taxon>
        <taxon>Embryophyta</taxon>
        <taxon>Tracheophyta</taxon>
        <taxon>Spermatophyta</taxon>
        <taxon>Magnoliopsida</taxon>
        <taxon>Ranunculales</taxon>
        <taxon>Menispermaceae</taxon>
        <taxon>Menispermoideae</taxon>
        <taxon>Cissampelideae</taxon>
        <taxon>Stephania</taxon>
    </lineage>
</organism>
<feature type="domain" description="DUF4283" evidence="1">
    <location>
        <begin position="47"/>
        <end position="122"/>
    </location>
</feature>
<evidence type="ECO:0000313" key="3">
    <source>
        <dbReference type="Proteomes" id="UP001419268"/>
    </source>
</evidence>
<comment type="caution">
    <text evidence="2">The sequence shown here is derived from an EMBL/GenBank/DDBJ whole genome shotgun (WGS) entry which is preliminary data.</text>
</comment>
<protein>
    <recommendedName>
        <fullName evidence="1">DUF4283 domain-containing protein</fullName>
    </recommendedName>
</protein>
<sequence length="174" mass="19716">MASADDDVTRKVKFREEELNAGGDEDPPAIMMGTGNPLLEATEMMIVIIKLLGRNIGYRALCQRIKDLRRPTCDFRVVDLDCNFFLVQLTNEGDTKEALIGGPWAIMGHYLFVYKFDRDFHPVTAMVTKVVTWARFPNLVDKAIKVDFPSQLAQKGHFARVTVEVDLAMLDTYE</sequence>
<gene>
    <name evidence="2" type="ORF">Scep_016531</name>
</gene>
<dbReference type="PANTHER" id="PTHR31286:SF99">
    <property type="entry name" value="DUF4283 DOMAIN-CONTAINING PROTEIN"/>
    <property type="match status" value="1"/>
</dbReference>
<dbReference type="InterPro" id="IPR025558">
    <property type="entry name" value="DUF4283"/>
</dbReference>